<proteinExistence type="predicted"/>
<name>A0A699TL56_TANCI</name>
<feature type="compositionally biased region" description="Pro residues" evidence="1">
    <location>
        <begin position="16"/>
        <end position="25"/>
    </location>
</feature>
<sequence>MASTTRNTKTTNQTVEPPPPPPPQPQTMVRFSIREQEEEEEAYDWIPSFLREDDGSIRQKRRRIFSAVSPSRFSSSASGSQPRPNED</sequence>
<dbReference type="EMBL" id="BKCJ011250261">
    <property type="protein sequence ID" value="GFD10131.1"/>
    <property type="molecule type" value="Genomic_DNA"/>
</dbReference>
<feature type="region of interest" description="Disordered" evidence="1">
    <location>
        <begin position="67"/>
        <end position="87"/>
    </location>
</feature>
<protein>
    <submittedName>
        <fullName evidence="2">Uncharacterized protein</fullName>
    </submittedName>
</protein>
<evidence type="ECO:0000313" key="2">
    <source>
        <dbReference type="EMBL" id="GFD10131.1"/>
    </source>
</evidence>
<comment type="caution">
    <text evidence="2">The sequence shown here is derived from an EMBL/GenBank/DDBJ whole genome shotgun (WGS) entry which is preliminary data.</text>
</comment>
<reference evidence="2" key="1">
    <citation type="journal article" date="2019" name="Sci. Rep.">
        <title>Draft genome of Tanacetum cinerariifolium, the natural source of mosquito coil.</title>
        <authorList>
            <person name="Yamashiro T."/>
            <person name="Shiraishi A."/>
            <person name="Satake H."/>
            <person name="Nakayama K."/>
        </authorList>
    </citation>
    <scope>NUCLEOTIDE SEQUENCE</scope>
</reference>
<evidence type="ECO:0000256" key="1">
    <source>
        <dbReference type="SAM" id="MobiDB-lite"/>
    </source>
</evidence>
<dbReference type="AlphaFoldDB" id="A0A699TL56"/>
<feature type="non-terminal residue" evidence="2">
    <location>
        <position position="87"/>
    </location>
</feature>
<feature type="compositionally biased region" description="Low complexity" evidence="1">
    <location>
        <begin position="1"/>
        <end position="14"/>
    </location>
</feature>
<feature type="region of interest" description="Disordered" evidence="1">
    <location>
        <begin position="1"/>
        <end position="27"/>
    </location>
</feature>
<gene>
    <name evidence="2" type="ORF">Tci_882100</name>
</gene>
<organism evidence="2">
    <name type="scientific">Tanacetum cinerariifolium</name>
    <name type="common">Dalmatian daisy</name>
    <name type="synonym">Chrysanthemum cinerariifolium</name>
    <dbReference type="NCBI Taxonomy" id="118510"/>
    <lineage>
        <taxon>Eukaryota</taxon>
        <taxon>Viridiplantae</taxon>
        <taxon>Streptophyta</taxon>
        <taxon>Embryophyta</taxon>
        <taxon>Tracheophyta</taxon>
        <taxon>Spermatophyta</taxon>
        <taxon>Magnoliopsida</taxon>
        <taxon>eudicotyledons</taxon>
        <taxon>Gunneridae</taxon>
        <taxon>Pentapetalae</taxon>
        <taxon>asterids</taxon>
        <taxon>campanulids</taxon>
        <taxon>Asterales</taxon>
        <taxon>Asteraceae</taxon>
        <taxon>Asteroideae</taxon>
        <taxon>Anthemideae</taxon>
        <taxon>Anthemidinae</taxon>
        <taxon>Tanacetum</taxon>
    </lineage>
</organism>
<accession>A0A699TL56</accession>